<proteinExistence type="predicted"/>
<sequence length="1171" mass="129377">MTKVKASAELITHTIPAVALPNSSLFVTVRDEAGNPLIFSLGTNGVFYCFKEDSRDGLRVLFNLNKAFGVPDGVKTTAFDVSQGTDDRLYLAFAFETSNESKTPLIVTYPFSPAAIDVAVGEDLNLENLILPEGGGTHTSIQKIYMGPVCKRANYPDVFLAYKPLANVHKSADITRIHVEKDYNHWCVMSDLELPENATQIIDFCPAFLRFGSGFFLLYAIQGETQLIFSSTKDEDGFLFQVSLDCPEGAKCLATIQDGNGFSSLLVGGRALWFWDTLSVQRNAPGRLISDDEGFEDVMQLYVTQNSKAVSVFATNSDLGLSYMTTSSKTFQEPLRAEPLRVVPLIPEGMGGTFSPFLSVNSDTQQLLCSSPSNTELTLLQQDITTGAWTTKLLYLPSLQESIQFDAFIVTINVTEDNNKPMPLADLMLESEEGWVSMLICGSEKLVGPDGTMIQTDPTGSVVLIIPSEDMTVGTFKLSHADLAEPVVVDPAANIFKKLDTINSGNDLRNARTSLGDPVLEGANLTNEEIDQLGEGIKALNEGRRNMQAGTIRDGDDEGRVIAGSSKLPFGGKIRNAYRDWFHFIKRANPVYWWIQIGKKGLEIIVQLKEGKSFQSIVIETANDLLNAVTTLWESIQHAWETAEEGWEKLKAFLKMLFNWDKIVEFKDGLVGLFEGACEMAVELIPLLEDRVEDFFDGIKEHIADFVYPDALDNIKEYDTVDAGGMDDETTASFSFVKEQLGINNPRTRSVRIEGESGPLDTGNEFLDMLAPLEQALGEAFERLQDTLSQQHFKSGNMSLKDTLQTVMGDVALGVIDIIKGVVQALLRIAGNAITLFKVFLTFKFPIPVFEEIYKRLTHKKPPRFSILDVVGIAIAISAGALNGEWFALPTKNEFKAFFGSRPSSGSPTFSKSIPKQSAMFKLDRPATKNSNPESEAVHWLVDIPIEHKMRFLKTNHSARIIKWLIDTFARFPVEDRMVSDHANLLKVSSIAMGFIRVIATIPWGTGTNLGETADTERDVRVARAKMWAWGMSVILTVFNIRMAIPPINPLMDKMRNMVGVLVNFTVLGLQVPVLKDFLEKTKEDTALTTSVRDTRLRLVKIQISDLAFCLFSQVWYLGALATPLPDKIFPYGIGVVSEEIAVVLGAAGTVPLFPQAHLDDVYSTPSDPGY</sequence>
<evidence type="ECO:0000313" key="1">
    <source>
        <dbReference type="EMBL" id="KAF1836044.1"/>
    </source>
</evidence>
<dbReference type="AlphaFoldDB" id="A0A6A5KNU8"/>
<reference evidence="1" key="1">
    <citation type="submission" date="2020-01" db="EMBL/GenBank/DDBJ databases">
        <authorList>
            <consortium name="DOE Joint Genome Institute"/>
            <person name="Haridas S."/>
            <person name="Albert R."/>
            <person name="Binder M."/>
            <person name="Bloem J."/>
            <person name="Labutti K."/>
            <person name="Salamov A."/>
            <person name="Andreopoulos B."/>
            <person name="Baker S.E."/>
            <person name="Barry K."/>
            <person name="Bills G."/>
            <person name="Bluhm B.H."/>
            <person name="Cannon C."/>
            <person name="Castanera R."/>
            <person name="Culley D.E."/>
            <person name="Daum C."/>
            <person name="Ezra D."/>
            <person name="Gonzalez J.B."/>
            <person name="Henrissat B."/>
            <person name="Kuo A."/>
            <person name="Liang C."/>
            <person name="Lipzen A."/>
            <person name="Lutzoni F."/>
            <person name="Magnuson J."/>
            <person name="Mondo S."/>
            <person name="Nolan M."/>
            <person name="Ohm R."/>
            <person name="Pangilinan J."/>
            <person name="Park H.-J."/>
            <person name="Ramirez L."/>
            <person name="Alfaro M."/>
            <person name="Sun H."/>
            <person name="Tritt A."/>
            <person name="Yoshinaga Y."/>
            <person name="Zwiers L.-H."/>
            <person name="Turgeon B.G."/>
            <person name="Goodwin S.B."/>
            <person name="Spatafora J.W."/>
            <person name="Crous P.W."/>
            <person name="Grigoriev I.V."/>
        </authorList>
    </citation>
    <scope>NUCLEOTIDE SEQUENCE</scope>
    <source>
        <strain evidence="1">P77</strain>
    </source>
</reference>
<organism evidence="1 2">
    <name type="scientific">Decorospora gaudefroyi</name>
    <dbReference type="NCBI Taxonomy" id="184978"/>
    <lineage>
        <taxon>Eukaryota</taxon>
        <taxon>Fungi</taxon>
        <taxon>Dikarya</taxon>
        <taxon>Ascomycota</taxon>
        <taxon>Pezizomycotina</taxon>
        <taxon>Dothideomycetes</taxon>
        <taxon>Pleosporomycetidae</taxon>
        <taxon>Pleosporales</taxon>
        <taxon>Pleosporineae</taxon>
        <taxon>Pleosporaceae</taxon>
        <taxon>Decorospora</taxon>
    </lineage>
</organism>
<name>A0A6A5KNU8_9PLEO</name>
<protein>
    <submittedName>
        <fullName evidence="1">Uncharacterized protein</fullName>
    </submittedName>
</protein>
<dbReference type="Proteomes" id="UP000800040">
    <property type="component" value="Unassembled WGS sequence"/>
</dbReference>
<dbReference type="EMBL" id="ML975278">
    <property type="protein sequence ID" value="KAF1836044.1"/>
    <property type="molecule type" value="Genomic_DNA"/>
</dbReference>
<dbReference type="OrthoDB" id="3798392at2759"/>
<keyword evidence="2" id="KW-1185">Reference proteome</keyword>
<accession>A0A6A5KNU8</accession>
<evidence type="ECO:0000313" key="2">
    <source>
        <dbReference type="Proteomes" id="UP000800040"/>
    </source>
</evidence>
<gene>
    <name evidence="1" type="ORF">BDW02DRAFT_617069</name>
</gene>